<dbReference type="Proteomes" id="UP000231644">
    <property type="component" value="Unassembled WGS sequence"/>
</dbReference>
<keyword evidence="3" id="KW-1185">Reference proteome</keyword>
<dbReference type="OrthoDB" id="7734559at2"/>
<protein>
    <recommendedName>
        <fullName evidence="4">DUF4034 domain-containing protein</fullName>
    </recommendedName>
</protein>
<proteinExistence type="predicted"/>
<feature type="region of interest" description="Disordered" evidence="1">
    <location>
        <begin position="1"/>
        <end position="41"/>
    </location>
</feature>
<evidence type="ECO:0000313" key="2">
    <source>
        <dbReference type="EMBL" id="SFC88023.1"/>
    </source>
</evidence>
<name>A0A1I1MZL4_9RHOB</name>
<organism evidence="2 3">
    <name type="scientific">Pseudooceanicola nitratireducens</name>
    <dbReference type="NCBI Taxonomy" id="517719"/>
    <lineage>
        <taxon>Bacteria</taxon>
        <taxon>Pseudomonadati</taxon>
        <taxon>Pseudomonadota</taxon>
        <taxon>Alphaproteobacteria</taxon>
        <taxon>Rhodobacterales</taxon>
        <taxon>Paracoccaceae</taxon>
        <taxon>Pseudooceanicola</taxon>
    </lineage>
</organism>
<dbReference type="RefSeq" id="WP_093447439.1">
    <property type="nucleotide sequence ID" value="NZ_FNZG01000001.1"/>
</dbReference>
<reference evidence="2 3" key="1">
    <citation type="submission" date="2016-10" db="EMBL/GenBank/DDBJ databases">
        <authorList>
            <person name="de Groot N.N."/>
        </authorList>
    </citation>
    <scope>NUCLEOTIDE SEQUENCE [LARGE SCALE GENOMIC DNA]</scope>
    <source>
        <strain evidence="2 3">DSM 29619</strain>
    </source>
</reference>
<feature type="compositionally biased region" description="Basic residues" evidence="1">
    <location>
        <begin position="1"/>
        <end position="11"/>
    </location>
</feature>
<evidence type="ECO:0000256" key="1">
    <source>
        <dbReference type="SAM" id="MobiDB-lite"/>
    </source>
</evidence>
<dbReference type="STRING" id="517719.SAMN05421762_2560"/>
<sequence>MFGISRSKRSRHDGIGQGSSAAPGVQHAPSELPVRNETRHDRGRNVYFQKGQFLARQDRWDMLGRLIAETDRTKGATPAGDSLAALLAVGARDDAVRHARGAIQGKECPVPAGIDALTELTQDMPNTYAIFLVAARAQIDCAWAYEGQVDPYAMPRVASEAFLDRFDVASELLAQAEALAPESVEVAATKCDLLAAVPGAEDLVDALHRDVIRADPGNPGRLRSYGVHLLPRWFGSYSHLARMSETLSQEAQPIWGNQAYAWMWFDALRLDPEAAEELDVDRFLAGLDEILASSENAHLANLISAYVDGMKPAAAPDDLSAGAMAVRQHIHAALPALTGRHLTELHPQVWARADALPGASHAGPLSAGRIAAATAQARSAVEAALSIRLHPAPAGMGRSA</sequence>
<dbReference type="EMBL" id="FOLX01000001">
    <property type="protein sequence ID" value="SFC88023.1"/>
    <property type="molecule type" value="Genomic_DNA"/>
</dbReference>
<evidence type="ECO:0000313" key="3">
    <source>
        <dbReference type="Proteomes" id="UP000231644"/>
    </source>
</evidence>
<gene>
    <name evidence="2" type="ORF">SAMN05421762_2560</name>
</gene>
<accession>A0A1I1MZL4</accession>
<evidence type="ECO:0008006" key="4">
    <source>
        <dbReference type="Google" id="ProtNLM"/>
    </source>
</evidence>
<dbReference type="AlphaFoldDB" id="A0A1I1MZL4"/>